<dbReference type="PANTHER" id="PTHR36305">
    <property type="entry name" value="PHOSPHATIDYLGLYCEROPHOSPHATASE A"/>
    <property type="match status" value="1"/>
</dbReference>
<dbReference type="EMBL" id="NXLS01000011">
    <property type="protein sequence ID" value="RDU61783.1"/>
    <property type="molecule type" value="Genomic_DNA"/>
</dbReference>
<dbReference type="InterPro" id="IPR007686">
    <property type="entry name" value="YutG/PgpA"/>
</dbReference>
<evidence type="ECO:0000313" key="4">
    <source>
        <dbReference type="Proteomes" id="UP000256650"/>
    </source>
</evidence>
<keyword evidence="1" id="KW-0812">Transmembrane</keyword>
<comment type="caution">
    <text evidence="3">The sequence shown here is derived from an EMBL/GenBank/DDBJ whole genome shotgun (WGS) entry which is preliminary data.</text>
</comment>
<evidence type="ECO:0000256" key="1">
    <source>
        <dbReference type="SAM" id="Phobius"/>
    </source>
</evidence>
<dbReference type="RefSeq" id="WP_115552197.1">
    <property type="nucleotide sequence ID" value="NZ_CAOOIB010000003.1"/>
</dbReference>
<name>A0A3D8I9E0_9HELI</name>
<dbReference type="GeneID" id="82536346"/>
<dbReference type="Pfam" id="PF04608">
    <property type="entry name" value="PgpA"/>
    <property type="match status" value="1"/>
</dbReference>
<dbReference type="Proteomes" id="UP000256650">
    <property type="component" value="Unassembled WGS sequence"/>
</dbReference>
<dbReference type="PANTHER" id="PTHR36305:SF1">
    <property type="entry name" value="PHOSPHATIDYLGLYCEROPHOSPHATASE A"/>
    <property type="match status" value="1"/>
</dbReference>
<dbReference type="OrthoDB" id="9804091at2"/>
<dbReference type="GO" id="GO:0008962">
    <property type="term" value="F:phosphatidylglycerophosphatase activity"/>
    <property type="evidence" value="ECO:0007669"/>
    <property type="project" value="InterPro"/>
</dbReference>
<sequence>MRTHFFNTFSNSRDFFKKCFLTLFFSGLSPKAPGTFGTLVALPFAWAISHYIAPSTLLLLALLISVIAVKVINDYEKEGMEHDCSEIVIDELAGVWISVAMIGSHLFGIALSFVLFRLFDIWKPSVIGRIDREVKGGWGVMGDDLLAGFFAGLLGLMIIGGIQRIESLAFLLEF</sequence>
<feature type="transmembrane region" description="Helical" evidence="1">
    <location>
        <begin position="145"/>
        <end position="162"/>
    </location>
</feature>
<feature type="transmembrane region" description="Helical" evidence="1">
    <location>
        <begin position="93"/>
        <end position="116"/>
    </location>
</feature>
<dbReference type="UniPathway" id="UPA00084">
    <property type="reaction ID" value="UER00504"/>
</dbReference>
<keyword evidence="1" id="KW-0472">Membrane</keyword>
<dbReference type="SUPFAM" id="SSF101307">
    <property type="entry name" value="YutG-like"/>
    <property type="match status" value="1"/>
</dbReference>
<gene>
    <name evidence="3" type="ORF">CQA43_08640</name>
</gene>
<feature type="transmembrane region" description="Helical" evidence="1">
    <location>
        <begin position="51"/>
        <end position="72"/>
    </location>
</feature>
<organism evidence="3 4">
    <name type="scientific">Helicobacter ganmani</name>
    <dbReference type="NCBI Taxonomy" id="60246"/>
    <lineage>
        <taxon>Bacteria</taxon>
        <taxon>Pseudomonadati</taxon>
        <taxon>Campylobacterota</taxon>
        <taxon>Epsilonproteobacteria</taxon>
        <taxon>Campylobacterales</taxon>
        <taxon>Helicobacteraceae</taxon>
        <taxon>Helicobacter</taxon>
    </lineage>
</organism>
<dbReference type="InterPro" id="IPR036681">
    <property type="entry name" value="PgpA-like_sf"/>
</dbReference>
<keyword evidence="1" id="KW-1133">Transmembrane helix</keyword>
<dbReference type="AlphaFoldDB" id="A0A3D8I9E0"/>
<accession>A0A3D8I9E0</accession>
<proteinExistence type="predicted"/>
<protein>
    <submittedName>
        <fullName evidence="3">Phosphatidylglycerophosphatase A</fullName>
    </submittedName>
</protein>
<dbReference type="CDD" id="cd06971">
    <property type="entry name" value="PgpA"/>
    <property type="match status" value="1"/>
</dbReference>
<reference evidence="3 4" key="1">
    <citation type="submission" date="2018-04" db="EMBL/GenBank/DDBJ databases">
        <title>Novel Campyloabacter and Helicobacter Species and Strains.</title>
        <authorList>
            <person name="Mannion A.J."/>
            <person name="Shen Z."/>
            <person name="Fox J.G."/>
        </authorList>
    </citation>
    <scope>NUCLEOTIDE SEQUENCE [LARGE SCALE GENOMIC DNA]</scope>
    <source>
        <strain evidence="3 4">MIT 99-5101</strain>
    </source>
</reference>
<evidence type="ECO:0000259" key="2">
    <source>
        <dbReference type="Pfam" id="PF04608"/>
    </source>
</evidence>
<dbReference type="InterPro" id="IPR026037">
    <property type="entry name" value="PgpA"/>
</dbReference>
<dbReference type="GO" id="GO:0006655">
    <property type="term" value="P:phosphatidylglycerol biosynthetic process"/>
    <property type="evidence" value="ECO:0007669"/>
    <property type="project" value="UniProtKB-UniPathway"/>
</dbReference>
<dbReference type="PIRSF" id="PIRSF006162">
    <property type="entry name" value="PgpA"/>
    <property type="match status" value="1"/>
</dbReference>
<keyword evidence="4" id="KW-1185">Reference proteome</keyword>
<feature type="domain" description="YutG/PgpA" evidence="2">
    <location>
        <begin position="21"/>
        <end position="158"/>
    </location>
</feature>
<evidence type="ECO:0000313" key="3">
    <source>
        <dbReference type="EMBL" id="RDU61783.1"/>
    </source>
</evidence>